<dbReference type="EMBL" id="CAXHTB010000003">
    <property type="protein sequence ID" value="CAL0304046.1"/>
    <property type="molecule type" value="Genomic_DNA"/>
</dbReference>
<organism evidence="3 4">
    <name type="scientific">Lupinus luteus</name>
    <name type="common">European yellow lupine</name>
    <dbReference type="NCBI Taxonomy" id="3873"/>
    <lineage>
        <taxon>Eukaryota</taxon>
        <taxon>Viridiplantae</taxon>
        <taxon>Streptophyta</taxon>
        <taxon>Embryophyta</taxon>
        <taxon>Tracheophyta</taxon>
        <taxon>Spermatophyta</taxon>
        <taxon>Magnoliopsida</taxon>
        <taxon>eudicotyledons</taxon>
        <taxon>Gunneridae</taxon>
        <taxon>Pentapetalae</taxon>
        <taxon>rosids</taxon>
        <taxon>fabids</taxon>
        <taxon>Fabales</taxon>
        <taxon>Fabaceae</taxon>
        <taxon>Papilionoideae</taxon>
        <taxon>50 kb inversion clade</taxon>
        <taxon>genistoids sensu lato</taxon>
        <taxon>core genistoids</taxon>
        <taxon>Genisteae</taxon>
        <taxon>Lupinus</taxon>
    </lineage>
</organism>
<dbReference type="GO" id="GO:0032875">
    <property type="term" value="P:regulation of DNA endoreduplication"/>
    <property type="evidence" value="ECO:0007669"/>
    <property type="project" value="InterPro"/>
</dbReference>
<comment type="caution">
    <text evidence="3">The sequence shown here is derived from an EMBL/GenBank/DDBJ whole genome shotgun (WGS) entry which is preliminary data.</text>
</comment>
<accession>A0AAV1W4Y0</accession>
<dbReference type="AlphaFoldDB" id="A0AAV1W4Y0"/>
<gene>
    <name evidence="3" type="ORF">LLUT_LOCUS5106</name>
</gene>
<keyword evidence="1" id="KW-0649">Protein kinase inhibitor</keyword>
<dbReference type="Proteomes" id="UP001497480">
    <property type="component" value="Unassembled WGS sequence"/>
</dbReference>
<evidence type="ECO:0000313" key="4">
    <source>
        <dbReference type="Proteomes" id="UP001497480"/>
    </source>
</evidence>
<protein>
    <submittedName>
        <fullName evidence="3">Uncharacterized protein</fullName>
    </submittedName>
</protein>
<name>A0AAV1W4Y0_LUPLU</name>
<dbReference type="GO" id="GO:0004860">
    <property type="term" value="F:protein kinase inhibitor activity"/>
    <property type="evidence" value="ECO:0007669"/>
    <property type="project" value="UniProtKB-KW"/>
</dbReference>
<sequence>MDTSRDSKQGEGEEVKLVQGEEVVEECKTPTGSRNKIPIIQTCPHAPRKKRVYSSLMKRSSATKLNLLVRDEEVEFFSLSVFPFTRVTKRCRSI</sequence>
<evidence type="ECO:0000256" key="1">
    <source>
        <dbReference type="ARBA" id="ARBA00023013"/>
    </source>
</evidence>
<keyword evidence="4" id="KW-1185">Reference proteome</keyword>
<dbReference type="InterPro" id="IPR040389">
    <property type="entry name" value="SMR"/>
</dbReference>
<reference evidence="3 4" key="1">
    <citation type="submission" date="2024-03" db="EMBL/GenBank/DDBJ databases">
        <authorList>
            <person name="Martinez-Hernandez J."/>
        </authorList>
    </citation>
    <scope>NUCLEOTIDE SEQUENCE [LARGE SCALE GENOMIC DNA]</scope>
</reference>
<dbReference type="PANTHER" id="PTHR33142">
    <property type="entry name" value="CYCLIN-DEPENDENT PROTEIN KINASE INHIBITOR SMR13"/>
    <property type="match status" value="1"/>
</dbReference>
<keyword evidence="2" id="KW-0131">Cell cycle</keyword>
<proteinExistence type="predicted"/>
<evidence type="ECO:0000256" key="2">
    <source>
        <dbReference type="ARBA" id="ARBA00023306"/>
    </source>
</evidence>
<dbReference type="PANTHER" id="PTHR33142:SF105">
    <property type="match status" value="1"/>
</dbReference>
<evidence type="ECO:0000313" key="3">
    <source>
        <dbReference type="EMBL" id="CAL0304046.1"/>
    </source>
</evidence>